<dbReference type="EMBL" id="DF237410">
    <property type="protein sequence ID" value="GAQ88814.1"/>
    <property type="molecule type" value="Genomic_DNA"/>
</dbReference>
<dbReference type="SUPFAM" id="SSF55136">
    <property type="entry name" value="Probable bacterial effector-binding domain"/>
    <property type="match status" value="1"/>
</dbReference>
<protein>
    <recommendedName>
        <fullName evidence="4">SOUL heme-binding family protein</fullName>
    </recommendedName>
</protein>
<organism evidence="2 3">
    <name type="scientific">Klebsormidium nitens</name>
    <name type="common">Green alga</name>
    <name type="synonym">Ulothrix nitens</name>
    <dbReference type="NCBI Taxonomy" id="105231"/>
    <lineage>
        <taxon>Eukaryota</taxon>
        <taxon>Viridiplantae</taxon>
        <taxon>Streptophyta</taxon>
        <taxon>Klebsormidiophyceae</taxon>
        <taxon>Klebsormidiales</taxon>
        <taxon>Klebsormidiaceae</taxon>
        <taxon>Klebsormidium</taxon>
    </lineage>
</organism>
<evidence type="ECO:0008006" key="4">
    <source>
        <dbReference type="Google" id="ProtNLM"/>
    </source>
</evidence>
<dbReference type="InterPro" id="IPR006917">
    <property type="entry name" value="SOUL_heme-bd"/>
</dbReference>
<comment type="similarity">
    <text evidence="1">Belongs to the HEBP family.</text>
</comment>
<dbReference type="Gene3D" id="3.20.80.10">
    <property type="entry name" value="Regulatory factor, effector binding domain"/>
    <property type="match status" value="2"/>
</dbReference>
<proteinExistence type="inferred from homology"/>
<evidence type="ECO:0000313" key="3">
    <source>
        <dbReference type="Proteomes" id="UP000054558"/>
    </source>
</evidence>
<dbReference type="Proteomes" id="UP000054558">
    <property type="component" value="Unassembled WGS sequence"/>
</dbReference>
<dbReference type="Pfam" id="PF04832">
    <property type="entry name" value="SOUL"/>
    <property type="match status" value="1"/>
</dbReference>
<evidence type="ECO:0000256" key="1">
    <source>
        <dbReference type="ARBA" id="ARBA00009817"/>
    </source>
</evidence>
<dbReference type="AlphaFoldDB" id="A0A1Y1ICY1"/>
<dbReference type="OMA" id="MEDQDKW"/>
<evidence type="ECO:0000313" key="2">
    <source>
        <dbReference type="EMBL" id="GAQ88814.1"/>
    </source>
</evidence>
<dbReference type="PANTHER" id="PTHR11220:SF54">
    <property type="entry name" value="OS02G0533200 PROTEIN"/>
    <property type="match status" value="1"/>
</dbReference>
<dbReference type="OrthoDB" id="6424451at2759"/>
<name>A0A1Y1ICY1_KLENI</name>
<dbReference type="PANTHER" id="PTHR11220">
    <property type="entry name" value="HEME-BINDING PROTEIN-RELATED"/>
    <property type="match status" value="1"/>
</dbReference>
<accession>A0A1Y1ICY1</accession>
<reference evidence="2 3" key="1">
    <citation type="journal article" date="2014" name="Nat. Commun.">
        <title>Klebsormidium flaccidum genome reveals primary factors for plant terrestrial adaptation.</title>
        <authorList>
            <person name="Hori K."/>
            <person name="Maruyama F."/>
            <person name="Fujisawa T."/>
            <person name="Togashi T."/>
            <person name="Yamamoto N."/>
            <person name="Seo M."/>
            <person name="Sato S."/>
            <person name="Yamada T."/>
            <person name="Mori H."/>
            <person name="Tajima N."/>
            <person name="Moriyama T."/>
            <person name="Ikeuchi M."/>
            <person name="Watanabe M."/>
            <person name="Wada H."/>
            <person name="Kobayashi K."/>
            <person name="Saito M."/>
            <person name="Masuda T."/>
            <person name="Sasaki-Sekimoto Y."/>
            <person name="Mashiguchi K."/>
            <person name="Awai K."/>
            <person name="Shimojima M."/>
            <person name="Masuda S."/>
            <person name="Iwai M."/>
            <person name="Nobusawa T."/>
            <person name="Narise T."/>
            <person name="Kondo S."/>
            <person name="Saito H."/>
            <person name="Sato R."/>
            <person name="Murakawa M."/>
            <person name="Ihara Y."/>
            <person name="Oshima-Yamada Y."/>
            <person name="Ohtaka K."/>
            <person name="Satoh M."/>
            <person name="Sonobe K."/>
            <person name="Ishii M."/>
            <person name="Ohtani R."/>
            <person name="Kanamori-Sato M."/>
            <person name="Honoki R."/>
            <person name="Miyazaki D."/>
            <person name="Mochizuki H."/>
            <person name="Umetsu J."/>
            <person name="Higashi K."/>
            <person name="Shibata D."/>
            <person name="Kamiya Y."/>
            <person name="Sato N."/>
            <person name="Nakamura Y."/>
            <person name="Tabata S."/>
            <person name="Ida S."/>
            <person name="Kurokawa K."/>
            <person name="Ohta H."/>
        </authorList>
    </citation>
    <scope>NUCLEOTIDE SEQUENCE [LARGE SCALE GENOMIC DNA]</scope>
    <source>
        <strain evidence="2 3">NIES-2285</strain>
    </source>
</reference>
<keyword evidence="3" id="KW-1185">Reference proteome</keyword>
<gene>
    <name evidence="2" type="ORF">KFL_004610090</name>
</gene>
<dbReference type="InterPro" id="IPR011256">
    <property type="entry name" value="Reg_factor_effector_dom_sf"/>
</dbReference>
<sequence>MAGASLCSSPPVHLPGRHSVAGSLLGPKDFEGQILHRKIVLGGRQHRLRRVSAYLADSVTESVTDVLRRVGVDPTERRLSLVLAIGAQAGRRTEDVVTEAAKEASKYVNPRRSGDARNLEEALMATPDLETIPYRVLKRTDDYEIRDVESYFVAETEMGSRPFDFAGAGPSFNTLADYLFGNNSARAGMEMTTPVVQRRGEAMEMTTPVITRQGSARGEAMDMTTPVVTSQGGPGAEGWRMSFVLPRKNVSKGIPQPVNGAVRIREVPARTVAVVAFSGYVSDQQVEQRERKLRNVLAREPEYRVIPGATPEVAQFNPPFTLPFLRRNEVALEVERTAL</sequence>